<reference evidence="2 3" key="2">
    <citation type="journal article" date="2019" name="G3 (Bethesda)">
        <title>Hybrid Assembly of the Genome of the Entomopathogenic Nematode Steinernema carpocapsae Identifies the X-Chromosome.</title>
        <authorList>
            <person name="Serra L."/>
            <person name="Macchietto M."/>
            <person name="Macias-Munoz A."/>
            <person name="McGill C.J."/>
            <person name="Rodriguez I.M."/>
            <person name="Rodriguez B."/>
            <person name="Murad R."/>
            <person name="Mortazavi A."/>
        </authorList>
    </citation>
    <scope>NUCLEOTIDE SEQUENCE [LARGE SCALE GENOMIC DNA]</scope>
    <source>
        <strain evidence="2 3">ALL</strain>
    </source>
</reference>
<sequence>MKVSLRATQITHYEITNQRKKESPAPPSNQSPRYFDSRNQFCFRVFESVKKGWVNPSTDALEVLRTCGGLLQWPEVMTSRNPLRQRTKDFPPSLDGFFCVLKMVLCIL</sequence>
<dbReference type="Proteomes" id="UP000298663">
    <property type="component" value="Unassembled WGS sequence"/>
</dbReference>
<proteinExistence type="predicted"/>
<dbReference type="AlphaFoldDB" id="A0A4U8V159"/>
<evidence type="ECO:0000313" key="3">
    <source>
        <dbReference type="Proteomes" id="UP000298663"/>
    </source>
</evidence>
<dbReference type="EMBL" id="AZBU02000001">
    <property type="protein sequence ID" value="TMS39144.1"/>
    <property type="molecule type" value="Genomic_DNA"/>
</dbReference>
<gene>
    <name evidence="2" type="ORF">L596_005716</name>
</gene>
<evidence type="ECO:0000256" key="1">
    <source>
        <dbReference type="SAM" id="MobiDB-lite"/>
    </source>
</evidence>
<accession>A0A4U8V159</accession>
<keyword evidence="3" id="KW-1185">Reference proteome</keyword>
<protein>
    <submittedName>
        <fullName evidence="2">Uncharacterized protein</fullName>
    </submittedName>
</protein>
<organism evidence="2 3">
    <name type="scientific">Steinernema carpocapsae</name>
    <name type="common">Entomopathogenic nematode</name>
    <dbReference type="NCBI Taxonomy" id="34508"/>
    <lineage>
        <taxon>Eukaryota</taxon>
        <taxon>Metazoa</taxon>
        <taxon>Ecdysozoa</taxon>
        <taxon>Nematoda</taxon>
        <taxon>Chromadorea</taxon>
        <taxon>Rhabditida</taxon>
        <taxon>Tylenchina</taxon>
        <taxon>Panagrolaimomorpha</taxon>
        <taxon>Strongyloidoidea</taxon>
        <taxon>Steinernematidae</taxon>
        <taxon>Steinernema</taxon>
    </lineage>
</organism>
<evidence type="ECO:0000313" key="2">
    <source>
        <dbReference type="EMBL" id="TMS39144.1"/>
    </source>
</evidence>
<feature type="region of interest" description="Disordered" evidence="1">
    <location>
        <begin position="15"/>
        <end position="34"/>
    </location>
</feature>
<name>A0A4U8V159_STECR</name>
<reference evidence="2 3" key="1">
    <citation type="journal article" date="2015" name="Genome Biol.">
        <title>Comparative genomics of Steinernema reveals deeply conserved gene regulatory networks.</title>
        <authorList>
            <person name="Dillman A.R."/>
            <person name="Macchietto M."/>
            <person name="Porter C.F."/>
            <person name="Rogers A."/>
            <person name="Williams B."/>
            <person name="Antoshechkin I."/>
            <person name="Lee M.M."/>
            <person name="Goodwin Z."/>
            <person name="Lu X."/>
            <person name="Lewis E.E."/>
            <person name="Goodrich-Blair H."/>
            <person name="Stock S.P."/>
            <person name="Adams B.J."/>
            <person name="Sternberg P.W."/>
            <person name="Mortazavi A."/>
        </authorList>
    </citation>
    <scope>NUCLEOTIDE SEQUENCE [LARGE SCALE GENOMIC DNA]</scope>
    <source>
        <strain evidence="2 3">ALL</strain>
    </source>
</reference>
<comment type="caution">
    <text evidence="2">The sequence shown here is derived from an EMBL/GenBank/DDBJ whole genome shotgun (WGS) entry which is preliminary data.</text>
</comment>